<gene>
    <name evidence="1" type="ORF">COU98_01715</name>
</gene>
<comment type="caution">
    <text evidence="1">The sequence shown here is derived from an EMBL/GenBank/DDBJ whole genome shotgun (WGS) entry which is preliminary data.</text>
</comment>
<dbReference type="AlphaFoldDB" id="A0A2H9T179"/>
<dbReference type="EMBL" id="PFEN01000032">
    <property type="protein sequence ID" value="PJE69483.1"/>
    <property type="molecule type" value="Genomic_DNA"/>
</dbReference>
<organism evidence="1 2">
    <name type="scientific">Candidatus Staskawiczbacteria bacterium CG10_big_fil_rev_8_21_14_0_10_38_10</name>
    <dbReference type="NCBI Taxonomy" id="1974891"/>
    <lineage>
        <taxon>Bacteria</taxon>
        <taxon>Candidatus Staskawicziibacteriota</taxon>
    </lineage>
</organism>
<dbReference type="Gene3D" id="2.60.20.10">
    <property type="entry name" value="Crystallins"/>
    <property type="match status" value="1"/>
</dbReference>
<protein>
    <submittedName>
        <fullName evidence="1">Uncharacterized protein</fullName>
    </submittedName>
</protein>
<evidence type="ECO:0000313" key="1">
    <source>
        <dbReference type="EMBL" id="PJE69483.1"/>
    </source>
</evidence>
<dbReference type="Proteomes" id="UP000236946">
    <property type="component" value="Unassembled WGS sequence"/>
</dbReference>
<reference evidence="2" key="1">
    <citation type="submission" date="2017-09" db="EMBL/GenBank/DDBJ databases">
        <title>Depth-based differentiation of microbial function through sediment-hosted aquifers and enrichment of novel symbionts in the deep terrestrial subsurface.</title>
        <authorList>
            <person name="Probst A.J."/>
            <person name="Ladd B."/>
            <person name="Jarett J.K."/>
            <person name="Geller-Mcgrath D.E."/>
            <person name="Sieber C.M.K."/>
            <person name="Emerson J.B."/>
            <person name="Anantharaman K."/>
            <person name="Thomas B.C."/>
            <person name="Malmstrom R."/>
            <person name="Stieglmeier M."/>
            <person name="Klingl A."/>
            <person name="Woyke T."/>
            <person name="Ryan C.M."/>
            <person name="Banfield J.F."/>
        </authorList>
    </citation>
    <scope>NUCLEOTIDE SEQUENCE [LARGE SCALE GENOMIC DNA]</scope>
</reference>
<feature type="non-terminal residue" evidence="1">
    <location>
        <position position="1"/>
    </location>
</feature>
<proteinExistence type="predicted"/>
<accession>A0A2H9T179</accession>
<name>A0A2H9T179_9BACT</name>
<evidence type="ECO:0000313" key="2">
    <source>
        <dbReference type="Proteomes" id="UP000236946"/>
    </source>
</evidence>
<sequence length="224" mass="25866">LPNLRELNDKINSVKIIHNWPKNIAYIAILYDLVNYEGKCYYINPNKPCDDLGSPPAPSFDATASSVSIYRYDFEPEANPENKGVIFYRKSNFNEEGGWKKIDNSQIKGIYVGSLKNLKFGNVPKEEQNCIKWDFANGRPENNYCTKWEPPNLVGENLSSIKIDGNYFVILIYYDSSTDEWSSCQAFSTVDDINKKGPRQIKWEYINRMGKYPNYVLIFPVVKK</sequence>